<dbReference type="GO" id="GO:0009244">
    <property type="term" value="P:lipopolysaccharide core region biosynthetic process"/>
    <property type="evidence" value="ECO:0007669"/>
    <property type="project" value="TreeGrafter"/>
</dbReference>
<protein>
    <submittedName>
        <fullName evidence="3">Glycosyl transferase</fullName>
    </submittedName>
</protein>
<gene>
    <name evidence="3" type="ORF">KDAU_67460</name>
</gene>
<evidence type="ECO:0000256" key="1">
    <source>
        <dbReference type="ARBA" id="ARBA00022676"/>
    </source>
</evidence>
<sequence length="391" mass="42974">MSPLANWNTEKSFNGKSDAWIEDSSGARFQMTNTRRTETFSGERIADVRKIAVLRTNRLGDFIFILPALEALRATYPQAELVLLTLPWTAAFLSQRPSPVDRAIEVPPCGGVSVEPGEKTDQEQINTFLQTMQQERFDLACQFRGGGRFSNPFVKKLGARVTIGSKAEDAIPLDRWIPYHVLQSEYIRYLEVVALAGAQTCSIEPHVVVTEQDRVEALHVLPKDRQPLAILHPGAMDPGRRWPAENFARVGDALAKQNVHIVLTGTHDEQETVDRVQEAMHVESSNLCGRLSLGGLAALLARSQVVISNDTGPLHLAHAVGARTVGIYWCLNAITAPPLSRLRHVPLVSWQANCPVCGCDLIRDHCDHTVSLVSSVSTDEVITAAQSLLGL</sequence>
<evidence type="ECO:0000313" key="3">
    <source>
        <dbReference type="EMBL" id="GCE09417.1"/>
    </source>
</evidence>
<accession>A0A401ZRA5</accession>
<evidence type="ECO:0000313" key="4">
    <source>
        <dbReference type="Proteomes" id="UP000287224"/>
    </source>
</evidence>
<dbReference type="GO" id="GO:0008713">
    <property type="term" value="F:ADP-heptose-lipopolysaccharide heptosyltransferase activity"/>
    <property type="evidence" value="ECO:0007669"/>
    <property type="project" value="TreeGrafter"/>
</dbReference>
<keyword evidence="2 3" id="KW-0808">Transferase</keyword>
<dbReference type="Gene3D" id="3.40.50.2000">
    <property type="entry name" value="Glycogen Phosphorylase B"/>
    <property type="match status" value="2"/>
</dbReference>
<reference evidence="4" key="1">
    <citation type="submission" date="2018-12" db="EMBL/GenBank/DDBJ databases">
        <title>Tengunoibacter tsumagoiensis gen. nov., sp. nov., Dictyobacter kobayashii sp. nov., D. alpinus sp. nov., and D. joshuensis sp. nov. and description of Dictyobacteraceae fam. nov. within the order Ktedonobacterales isolated from Tengu-no-mugimeshi.</title>
        <authorList>
            <person name="Wang C.M."/>
            <person name="Zheng Y."/>
            <person name="Sakai Y."/>
            <person name="Toyoda A."/>
            <person name="Minakuchi Y."/>
            <person name="Abe K."/>
            <person name="Yokota A."/>
            <person name="Yabe S."/>
        </authorList>
    </citation>
    <scope>NUCLEOTIDE SEQUENCE [LARGE SCALE GENOMIC DNA]</scope>
    <source>
        <strain evidence="4">S-27</strain>
    </source>
</reference>
<evidence type="ECO:0000256" key="2">
    <source>
        <dbReference type="ARBA" id="ARBA00022679"/>
    </source>
</evidence>
<dbReference type="EMBL" id="BIFQ01000002">
    <property type="protein sequence ID" value="GCE09417.1"/>
    <property type="molecule type" value="Genomic_DNA"/>
</dbReference>
<keyword evidence="1" id="KW-0328">Glycosyltransferase</keyword>
<dbReference type="GO" id="GO:0005829">
    <property type="term" value="C:cytosol"/>
    <property type="evidence" value="ECO:0007669"/>
    <property type="project" value="TreeGrafter"/>
</dbReference>
<organism evidence="3 4">
    <name type="scientific">Dictyobacter aurantiacus</name>
    <dbReference type="NCBI Taxonomy" id="1936993"/>
    <lineage>
        <taxon>Bacteria</taxon>
        <taxon>Bacillati</taxon>
        <taxon>Chloroflexota</taxon>
        <taxon>Ktedonobacteria</taxon>
        <taxon>Ktedonobacterales</taxon>
        <taxon>Dictyobacteraceae</taxon>
        <taxon>Dictyobacter</taxon>
    </lineage>
</organism>
<keyword evidence="4" id="KW-1185">Reference proteome</keyword>
<dbReference type="OrthoDB" id="9807356at2"/>
<dbReference type="CDD" id="cd03789">
    <property type="entry name" value="GT9_LPS_heptosyltransferase"/>
    <property type="match status" value="1"/>
</dbReference>
<dbReference type="RefSeq" id="WP_126601845.1">
    <property type="nucleotide sequence ID" value="NZ_BIFQ01000002.1"/>
</dbReference>
<dbReference type="AlphaFoldDB" id="A0A401ZRA5"/>
<name>A0A401ZRA5_9CHLR</name>
<comment type="caution">
    <text evidence="3">The sequence shown here is derived from an EMBL/GenBank/DDBJ whole genome shotgun (WGS) entry which is preliminary data.</text>
</comment>
<dbReference type="SUPFAM" id="SSF53756">
    <property type="entry name" value="UDP-Glycosyltransferase/glycogen phosphorylase"/>
    <property type="match status" value="1"/>
</dbReference>
<dbReference type="PANTHER" id="PTHR30160:SF1">
    <property type="entry name" value="LIPOPOLYSACCHARIDE 1,2-N-ACETYLGLUCOSAMINETRANSFERASE-RELATED"/>
    <property type="match status" value="1"/>
</dbReference>
<dbReference type="InterPro" id="IPR051199">
    <property type="entry name" value="LPS_LOS_Heptosyltrfase"/>
</dbReference>
<dbReference type="InterPro" id="IPR002201">
    <property type="entry name" value="Glyco_trans_9"/>
</dbReference>
<dbReference type="PANTHER" id="PTHR30160">
    <property type="entry name" value="TETRAACYLDISACCHARIDE 4'-KINASE-RELATED"/>
    <property type="match status" value="1"/>
</dbReference>
<dbReference type="Proteomes" id="UP000287224">
    <property type="component" value="Unassembled WGS sequence"/>
</dbReference>
<dbReference type="Pfam" id="PF01075">
    <property type="entry name" value="Glyco_transf_9"/>
    <property type="match status" value="1"/>
</dbReference>
<proteinExistence type="predicted"/>